<sequence>MSSIFDAPRWLGYNHDGHSLTTQFGDYLAIRQARDAESGAPDQTPAYQSWLTLGLLEFVTLRHTREHELLAHVMVNGAQVPVLCSRKIPVVLRHCDTLPARLDALALQGHVKKYRERDERGHGRAARFGSAVYG</sequence>
<proteinExistence type="predicted"/>
<dbReference type="Proteomes" id="UP000249056">
    <property type="component" value="Unassembled WGS sequence"/>
</dbReference>
<evidence type="ECO:0000313" key="1">
    <source>
        <dbReference type="EMBL" id="RAL58838.1"/>
    </source>
</evidence>
<reference evidence="1 2" key="1">
    <citation type="submission" date="2018-06" db="EMBL/GenBank/DDBJ databases">
        <title>Genome Sequence of the Brown Rot Fungal Pathogen Monilinia fructigena.</title>
        <authorList>
            <person name="Landi L."/>
            <person name="De Miccolis Angelini R.M."/>
            <person name="Pollastro S."/>
            <person name="Abate D."/>
            <person name="Faretra F."/>
            <person name="Romanazzi G."/>
        </authorList>
    </citation>
    <scope>NUCLEOTIDE SEQUENCE [LARGE SCALE GENOMIC DNA]</scope>
    <source>
        <strain evidence="1 2">Mfrg269</strain>
    </source>
</reference>
<evidence type="ECO:0000313" key="2">
    <source>
        <dbReference type="Proteomes" id="UP000249056"/>
    </source>
</evidence>
<gene>
    <name evidence="1" type="ORF">DID88_009148</name>
</gene>
<protein>
    <submittedName>
        <fullName evidence="1">Uncharacterized protein</fullName>
    </submittedName>
</protein>
<dbReference type="EMBL" id="QKRW01000067">
    <property type="protein sequence ID" value="RAL58838.1"/>
    <property type="molecule type" value="Genomic_DNA"/>
</dbReference>
<keyword evidence="2" id="KW-1185">Reference proteome</keyword>
<dbReference type="AlphaFoldDB" id="A0A395IHD4"/>
<organism evidence="1 2">
    <name type="scientific">Monilinia fructigena</name>
    <dbReference type="NCBI Taxonomy" id="38457"/>
    <lineage>
        <taxon>Eukaryota</taxon>
        <taxon>Fungi</taxon>
        <taxon>Dikarya</taxon>
        <taxon>Ascomycota</taxon>
        <taxon>Pezizomycotina</taxon>
        <taxon>Leotiomycetes</taxon>
        <taxon>Helotiales</taxon>
        <taxon>Sclerotiniaceae</taxon>
        <taxon>Monilinia</taxon>
    </lineage>
</organism>
<comment type="caution">
    <text evidence="1">The sequence shown here is derived from an EMBL/GenBank/DDBJ whole genome shotgun (WGS) entry which is preliminary data.</text>
</comment>
<dbReference type="OrthoDB" id="5372021at2759"/>
<name>A0A395IHD4_9HELO</name>
<accession>A0A395IHD4</accession>